<protein>
    <submittedName>
        <fullName evidence="2">Uncharacterized protein</fullName>
    </submittedName>
</protein>
<proteinExistence type="predicted"/>
<organism evidence="2 3">
    <name type="scientific">Phyllosticta citrichinensis</name>
    <dbReference type="NCBI Taxonomy" id="1130410"/>
    <lineage>
        <taxon>Eukaryota</taxon>
        <taxon>Fungi</taxon>
        <taxon>Dikarya</taxon>
        <taxon>Ascomycota</taxon>
        <taxon>Pezizomycotina</taxon>
        <taxon>Dothideomycetes</taxon>
        <taxon>Dothideomycetes incertae sedis</taxon>
        <taxon>Botryosphaeriales</taxon>
        <taxon>Phyllostictaceae</taxon>
        <taxon>Phyllosticta</taxon>
    </lineage>
</organism>
<feature type="compositionally biased region" description="Low complexity" evidence="1">
    <location>
        <begin position="1169"/>
        <end position="1184"/>
    </location>
</feature>
<evidence type="ECO:0000256" key="1">
    <source>
        <dbReference type="SAM" id="MobiDB-lite"/>
    </source>
</evidence>
<reference evidence="2 3" key="1">
    <citation type="journal article" date="2022" name="G3 (Bethesda)">
        <title>Enemy or ally: a genomic approach to elucidate the lifestyle of Phyllosticta citrichinaensis.</title>
        <authorList>
            <person name="Buijs V.A."/>
            <person name="Groenewald J.Z."/>
            <person name="Haridas S."/>
            <person name="LaButti K.M."/>
            <person name="Lipzen A."/>
            <person name="Martin F.M."/>
            <person name="Barry K."/>
            <person name="Grigoriev I.V."/>
            <person name="Crous P.W."/>
            <person name="Seidl M.F."/>
        </authorList>
    </citation>
    <scope>NUCLEOTIDE SEQUENCE [LARGE SCALE GENOMIC DNA]</scope>
    <source>
        <strain evidence="2 3">CBS 129764</strain>
    </source>
</reference>
<feature type="region of interest" description="Disordered" evidence="1">
    <location>
        <begin position="727"/>
        <end position="758"/>
    </location>
</feature>
<evidence type="ECO:0000313" key="2">
    <source>
        <dbReference type="EMBL" id="KAK8152577.1"/>
    </source>
</evidence>
<feature type="compositionally biased region" description="Low complexity" evidence="1">
    <location>
        <begin position="473"/>
        <end position="497"/>
    </location>
</feature>
<feature type="region of interest" description="Disordered" evidence="1">
    <location>
        <begin position="278"/>
        <end position="369"/>
    </location>
</feature>
<dbReference type="EMBL" id="JBBWUH010000014">
    <property type="protein sequence ID" value="KAK8152577.1"/>
    <property type="molecule type" value="Genomic_DNA"/>
</dbReference>
<feature type="region of interest" description="Disordered" evidence="1">
    <location>
        <begin position="1159"/>
        <end position="1208"/>
    </location>
</feature>
<keyword evidence="3" id="KW-1185">Reference proteome</keyword>
<feature type="region of interest" description="Disordered" evidence="1">
    <location>
        <begin position="1045"/>
        <end position="1081"/>
    </location>
</feature>
<feature type="compositionally biased region" description="Low complexity" evidence="1">
    <location>
        <begin position="344"/>
        <end position="355"/>
    </location>
</feature>
<accession>A0ABR1XFJ3</accession>
<feature type="region of interest" description="Disordered" evidence="1">
    <location>
        <begin position="539"/>
        <end position="562"/>
    </location>
</feature>
<feature type="compositionally biased region" description="Low complexity" evidence="1">
    <location>
        <begin position="781"/>
        <end position="798"/>
    </location>
</feature>
<evidence type="ECO:0000313" key="3">
    <source>
        <dbReference type="Proteomes" id="UP001456524"/>
    </source>
</evidence>
<feature type="region of interest" description="Disordered" evidence="1">
    <location>
        <begin position="890"/>
        <end position="915"/>
    </location>
</feature>
<feature type="compositionally biased region" description="Basic and acidic residues" evidence="1">
    <location>
        <begin position="950"/>
        <end position="968"/>
    </location>
</feature>
<dbReference type="Proteomes" id="UP001456524">
    <property type="component" value="Unassembled WGS sequence"/>
</dbReference>
<feature type="region of interest" description="Disordered" evidence="1">
    <location>
        <begin position="934"/>
        <end position="968"/>
    </location>
</feature>
<comment type="caution">
    <text evidence="2">The sequence shown here is derived from an EMBL/GenBank/DDBJ whole genome shotgun (WGS) entry which is preliminary data.</text>
</comment>
<sequence>MRTVSRRQKWKALPAFHRYLLPRQLTRTAALNHISARILPRVLPFLYDLTPDRFPTRRKAYDAIKQRLMAPFQNQLFLGKHMEWNREHRPSNGNRSPLWHDLTPHTPDDTLSCCEVLKALSDGARTMTLLHDGTDLVHADTLTWRYFHNLGEALSALGFQPNTVLPYVSWRIIGVLDGSWSAERVISSTWRERSVADDACEEHDAFVDADLDAGRIDDKDTSMVFHTLMSEPFLRNDKMVSEWMKSLGWKVKLDPKTHQIELVHTPVAPANGYQGVEENQDAEVPSTSQPRKTHADSEESPRPSGWHRPRIDKSSDQAAFSNQSAVVPTAITDAKPIARSAWKEPPTTSSPTEESNTQRTSWEDPELSAPTDVLSTASLTGMENDLLGSNSSTGRTIPDSDAWELLNTKEAPAPGQDSEIPVSFKNLRLSATRDALVVHSPRMRQRIARRRELETGRATRVAHDLNVLQRLQSPDSSKGTSGSSLPVSTASSTSSPPWFHAAERERVSHNNARDGVGAQQSNASPGSEQLASLVRNRQGGTYRDEGGSWDKQQSQLPPEQPAPQNFPFLAWLGTSAAAFCHFPLIQHLKQQQQKRKNGSGQLENTTLRVTEAHQKWTFCNEEGRSILTRPIPSKHELQELREWWQRHDKADDRDINPARIYLRYLEHHYLDPEQHQGSIVPLMEYLVQDQQRPGELAHTTLSIKVNRIDRTYLFHDEEGRQLYKRRQPNAGEHQKLKQWWQQQQPRQEHGKNAYQGDGKQVTDGQIWLMLLKQRLLQQQQEQRIQSQQPSESSAAQEEAAVDPLSPSIQQHIKQSEQPPVVPLGLQPLVNYILQYQQERRPGDPKDKLPPELTCSTPKHRWIFRDRNGVILFQRSRPSSLTRQALRRWWQEQQQKKRQQGQPFDEGERPPPPSRIYLENLNHMYVQMLSSSAKGEAADVSSTPSSSPPLHRSEKEEISTTWHQDHISEPQDLTSEQLWALRKRKGYYHYRGPRAKWIYGDKRGNLLLRTGKISSNMLQREGIPEWKFRRLQPHERMCLRQWATESSNVMEEDKAESGNRIARIPPPPPPQQQQQEEQGVENGAQQLGGMKRMWFARDEEGRVIATLNGGKRGLGRRQRRRLLQFWDGYQQQREQDGTQQPSESSPADWWRQVWELRAKALHQQERQPKTQQSATSSSAPPAEQQQESKEQESGSLISRLDRISQGEIE</sequence>
<name>A0ABR1XFJ3_9PEZI</name>
<feature type="compositionally biased region" description="Basic and acidic residues" evidence="1">
    <location>
        <begin position="1198"/>
        <end position="1208"/>
    </location>
</feature>
<gene>
    <name evidence="2" type="ORF">IWX90DRAFT_445694</name>
</gene>
<feature type="compositionally biased region" description="Polar residues" evidence="1">
    <location>
        <begin position="316"/>
        <end position="326"/>
    </location>
</feature>
<feature type="region of interest" description="Disordered" evidence="1">
    <location>
        <begin position="464"/>
        <end position="497"/>
    </location>
</feature>
<feature type="compositionally biased region" description="Polar residues" evidence="1">
    <location>
        <begin position="806"/>
        <end position="816"/>
    </location>
</feature>
<feature type="region of interest" description="Disordered" evidence="1">
    <location>
        <begin position="781"/>
        <end position="820"/>
    </location>
</feature>